<keyword evidence="1" id="KW-0472">Membrane</keyword>
<evidence type="ECO:0000256" key="1">
    <source>
        <dbReference type="SAM" id="Phobius"/>
    </source>
</evidence>
<evidence type="ECO:0000313" key="2">
    <source>
        <dbReference type="EMBL" id="MBR7831720.1"/>
    </source>
</evidence>
<accession>A0A941IKD3</accession>
<dbReference type="Proteomes" id="UP000675781">
    <property type="component" value="Unassembled WGS sequence"/>
</dbReference>
<keyword evidence="1" id="KW-0812">Transmembrane</keyword>
<dbReference type="AlphaFoldDB" id="A0A941IKD3"/>
<keyword evidence="1" id="KW-1133">Transmembrane helix</keyword>
<keyword evidence="3" id="KW-1185">Reference proteome</keyword>
<name>A0A941IKD3_9ACTN</name>
<evidence type="ECO:0000313" key="3">
    <source>
        <dbReference type="Proteomes" id="UP000675781"/>
    </source>
</evidence>
<comment type="caution">
    <text evidence="2">The sequence shown here is derived from an EMBL/GenBank/DDBJ whole genome shotgun (WGS) entry which is preliminary data.</text>
</comment>
<dbReference type="EMBL" id="JAGSOG010000001">
    <property type="protein sequence ID" value="MBR7831720.1"/>
    <property type="molecule type" value="Genomic_DNA"/>
</dbReference>
<reference evidence="2" key="1">
    <citation type="submission" date="2021-04" db="EMBL/GenBank/DDBJ databases">
        <title>Genome based classification of Actinospica acidithermotolerans sp. nov., an actinobacterium isolated from an Indonesian hot spring.</title>
        <authorList>
            <person name="Kusuma A.B."/>
            <person name="Putra K.E."/>
            <person name="Nafisah S."/>
            <person name="Loh J."/>
            <person name="Nouioui I."/>
            <person name="Goodfellow M."/>
        </authorList>
    </citation>
    <scope>NUCLEOTIDE SEQUENCE</scope>
    <source>
        <strain evidence="2">CSCA 57</strain>
    </source>
</reference>
<proteinExistence type="predicted"/>
<sequence>MSLMYEAAPATQLHGRGTGVIVLVISVVALLLLAAIAADFHGFAQRVPWAGRSSDPEQQRFVVGWNRVGCGIFAIFAVIAVVDGIRLISTGSM</sequence>
<feature type="transmembrane region" description="Helical" evidence="1">
    <location>
        <begin position="20"/>
        <end position="44"/>
    </location>
</feature>
<organism evidence="2 3">
    <name type="scientific">Actinospica durhamensis</name>
    <dbReference type="NCBI Taxonomy" id="1508375"/>
    <lineage>
        <taxon>Bacteria</taxon>
        <taxon>Bacillati</taxon>
        <taxon>Actinomycetota</taxon>
        <taxon>Actinomycetes</taxon>
        <taxon>Catenulisporales</taxon>
        <taxon>Actinospicaceae</taxon>
        <taxon>Actinospica</taxon>
    </lineage>
</organism>
<feature type="transmembrane region" description="Helical" evidence="1">
    <location>
        <begin position="64"/>
        <end position="88"/>
    </location>
</feature>
<dbReference type="RefSeq" id="WP_212526250.1">
    <property type="nucleotide sequence ID" value="NZ_JAGSOG010000001.1"/>
</dbReference>
<protein>
    <submittedName>
        <fullName evidence="2">Uncharacterized protein</fullName>
    </submittedName>
</protein>
<gene>
    <name evidence="2" type="ORF">KDL01_00525</name>
</gene>